<dbReference type="RefSeq" id="WP_167695842.1">
    <property type="nucleotide sequence ID" value="NZ_CP118181.1"/>
</dbReference>
<dbReference type="EMBL" id="JAATLM010000001">
    <property type="protein sequence ID" value="NIZ69761.1"/>
    <property type="molecule type" value="Genomic_DNA"/>
</dbReference>
<evidence type="ECO:0000256" key="1">
    <source>
        <dbReference type="SAM" id="SignalP"/>
    </source>
</evidence>
<proteinExistence type="predicted"/>
<feature type="chain" id="PRO_5038022780" evidence="1">
    <location>
        <begin position="27"/>
        <end position="150"/>
    </location>
</feature>
<feature type="signal peptide" evidence="1">
    <location>
        <begin position="1"/>
        <end position="26"/>
    </location>
</feature>
<gene>
    <name evidence="2" type="ORF">HCT48_05990</name>
</gene>
<sequence length="150" mass="16423">MWKKGIALFLAMALVLASCSPSNKVAKEGLDWEGGELSLSATNGLVLSAYWNGVKLSSMSDADFAKLTEDDKFINTVENTLVNLKVSVDPNGKLLVIQNLAADRDQEMLDMVVTALPIVVKKGDKFTITVTTRDHNDKEVKREVKIKAVK</sequence>
<protein>
    <submittedName>
        <fullName evidence="2">Uncharacterized protein</fullName>
    </submittedName>
</protein>
<dbReference type="AlphaFoldDB" id="A0A968GFR1"/>
<dbReference type="Proteomes" id="UP000778951">
    <property type="component" value="Unassembled WGS sequence"/>
</dbReference>
<comment type="caution">
    <text evidence="2">The sequence shown here is derived from an EMBL/GenBank/DDBJ whole genome shotgun (WGS) entry which is preliminary data.</text>
</comment>
<dbReference type="PROSITE" id="PS51257">
    <property type="entry name" value="PROKAR_LIPOPROTEIN"/>
    <property type="match status" value="1"/>
</dbReference>
<accession>A0A968GFR1</accession>
<name>A0A968GFR1_9SPIO</name>
<evidence type="ECO:0000313" key="3">
    <source>
        <dbReference type="Proteomes" id="UP000778951"/>
    </source>
</evidence>
<organism evidence="2 3">
    <name type="scientific">Entomospira culicis</name>
    <dbReference type="NCBI Taxonomy" id="2719989"/>
    <lineage>
        <taxon>Bacteria</taxon>
        <taxon>Pseudomonadati</taxon>
        <taxon>Spirochaetota</taxon>
        <taxon>Spirochaetia</taxon>
        <taxon>Spirochaetales</taxon>
        <taxon>Spirochaetaceae</taxon>
        <taxon>Entomospira</taxon>
    </lineage>
</organism>
<evidence type="ECO:0000313" key="2">
    <source>
        <dbReference type="EMBL" id="NIZ69761.1"/>
    </source>
</evidence>
<keyword evidence="1" id="KW-0732">Signal</keyword>
<reference evidence="2" key="1">
    <citation type="submission" date="2020-03" db="EMBL/GenBank/DDBJ databases">
        <title>Spirochaetal bacteria isolated from arthropods constitute a novel genus Entomospira genus novum within the order Spirochaetales.</title>
        <authorList>
            <person name="Grana-Miraglia L."/>
            <person name="Sikutova S."/>
            <person name="Fingerle V."/>
            <person name="Sing A."/>
            <person name="Castillo-Ramirez S."/>
            <person name="Margos G."/>
            <person name="Rudolf I."/>
        </authorList>
    </citation>
    <scope>NUCLEOTIDE SEQUENCE</scope>
    <source>
        <strain evidence="2">BR149</strain>
    </source>
</reference>
<keyword evidence="3" id="KW-1185">Reference proteome</keyword>